<dbReference type="Proteomes" id="UP001499851">
    <property type="component" value="Unassembled WGS sequence"/>
</dbReference>
<protein>
    <recommendedName>
        <fullName evidence="3">HEPN domain-containing protein</fullName>
    </recommendedName>
</protein>
<dbReference type="RefSeq" id="WP_344481329.1">
    <property type="nucleotide sequence ID" value="NZ_BAAAQF010000002.1"/>
</dbReference>
<name>A0ABN2FZP1_9ACTN</name>
<keyword evidence="2" id="KW-1185">Reference proteome</keyword>
<gene>
    <name evidence="1" type="ORF">GCM10009830_05080</name>
</gene>
<organism evidence="1 2">
    <name type="scientific">Glycomyces endophyticus</name>
    <dbReference type="NCBI Taxonomy" id="480996"/>
    <lineage>
        <taxon>Bacteria</taxon>
        <taxon>Bacillati</taxon>
        <taxon>Actinomycetota</taxon>
        <taxon>Actinomycetes</taxon>
        <taxon>Glycomycetales</taxon>
        <taxon>Glycomycetaceae</taxon>
        <taxon>Glycomyces</taxon>
    </lineage>
</organism>
<evidence type="ECO:0000313" key="1">
    <source>
        <dbReference type="EMBL" id="GAA1662768.1"/>
    </source>
</evidence>
<sequence>MTTEQLQPLHHDHLAALITGDLDRAARLRERFRAHDHGIAVDLLRAAAAVCLEHRFGPGAGLGAGPVDHDVLTDFMGEVRAAHRCTEPPPDYLAVEAVIRSLYGEPHLLEALDVHPRSQALYTVLCRQTSRHPWLAANPDRTIARARELAVVWLLG</sequence>
<dbReference type="EMBL" id="BAAAQF010000002">
    <property type="protein sequence ID" value="GAA1662768.1"/>
    <property type="molecule type" value="Genomic_DNA"/>
</dbReference>
<comment type="caution">
    <text evidence="1">The sequence shown here is derived from an EMBL/GenBank/DDBJ whole genome shotgun (WGS) entry which is preliminary data.</text>
</comment>
<evidence type="ECO:0008006" key="3">
    <source>
        <dbReference type="Google" id="ProtNLM"/>
    </source>
</evidence>
<accession>A0ABN2FZP1</accession>
<proteinExistence type="predicted"/>
<reference evidence="1 2" key="1">
    <citation type="journal article" date="2019" name="Int. J. Syst. Evol. Microbiol.">
        <title>The Global Catalogue of Microorganisms (GCM) 10K type strain sequencing project: providing services to taxonomists for standard genome sequencing and annotation.</title>
        <authorList>
            <consortium name="The Broad Institute Genomics Platform"/>
            <consortium name="The Broad Institute Genome Sequencing Center for Infectious Disease"/>
            <person name="Wu L."/>
            <person name="Ma J."/>
        </authorList>
    </citation>
    <scope>NUCLEOTIDE SEQUENCE [LARGE SCALE GENOMIC DNA]</scope>
    <source>
        <strain evidence="1 2">JCM 16001</strain>
    </source>
</reference>
<evidence type="ECO:0000313" key="2">
    <source>
        <dbReference type="Proteomes" id="UP001499851"/>
    </source>
</evidence>